<keyword evidence="4" id="KW-0804">Transcription</keyword>
<dbReference type="Pfam" id="PF00172">
    <property type="entry name" value="Zn_clus"/>
    <property type="match status" value="1"/>
</dbReference>
<dbReference type="Pfam" id="PF04082">
    <property type="entry name" value="Fungal_trans"/>
    <property type="match status" value="1"/>
</dbReference>
<keyword evidence="3" id="KW-0805">Transcription regulation</keyword>
<dbReference type="InterPro" id="IPR036864">
    <property type="entry name" value="Zn2-C6_fun-type_DNA-bd_sf"/>
</dbReference>
<evidence type="ECO:0000313" key="8">
    <source>
        <dbReference type="EMBL" id="OAA76370.1"/>
    </source>
</evidence>
<evidence type="ECO:0000256" key="5">
    <source>
        <dbReference type="ARBA" id="ARBA00023242"/>
    </source>
</evidence>
<accession>A0A168GE09</accession>
<dbReference type="AlphaFoldDB" id="A0A168GE09"/>
<evidence type="ECO:0000256" key="2">
    <source>
        <dbReference type="ARBA" id="ARBA00022723"/>
    </source>
</evidence>
<feature type="domain" description="Zn(2)-C6 fungal-type" evidence="7">
    <location>
        <begin position="22"/>
        <end position="52"/>
    </location>
</feature>
<keyword evidence="2" id="KW-0479">Metal-binding</keyword>
<dbReference type="GO" id="GO:0008270">
    <property type="term" value="F:zinc ion binding"/>
    <property type="evidence" value="ECO:0007669"/>
    <property type="project" value="InterPro"/>
</dbReference>
<dbReference type="SMART" id="SM00066">
    <property type="entry name" value="GAL4"/>
    <property type="match status" value="1"/>
</dbReference>
<gene>
    <name evidence="8" type="ORF">LEL_06054</name>
</gene>
<dbReference type="GO" id="GO:0000981">
    <property type="term" value="F:DNA-binding transcription factor activity, RNA polymerase II-specific"/>
    <property type="evidence" value="ECO:0007669"/>
    <property type="project" value="InterPro"/>
</dbReference>
<dbReference type="GO" id="GO:0005634">
    <property type="term" value="C:nucleus"/>
    <property type="evidence" value="ECO:0007669"/>
    <property type="project" value="UniProtKB-SubCell"/>
</dbReference>
<dbReference type="InterPro" id="IPR050815">
    <property type="entry name" value="TF_fung"/>
</dbReference>
<dbReference type="EMBL" id="AZHF01000004">
    <property type="protein sequence ID" value="OAA76370.1"/>
    <property type="molecule type" value="Genomic_DNA"/>
</dbReference>
<dbReference type="CDD" id="cd12148">
    <property type="entry name" value="fungal_TF_MHR"/>
    <property type="match status" value="1"/>
</dbReference>
<dbReference type="PANTHER" id="PTHR47338">
    <property type="entry name" value="ZN(II)2CYS6 TRANSCRIPTION FACTOR (EUROFUNG)-RELATED"/>
    <property type="match status" value="1"/>
</dbReference>
<evidence type="ECO:0000313" key="9">
    <source>
        <dbReference type="Proteomes" id="UP000076881"/>
    </source>
</evidence>
<organism evidence="8 9">
    <name type="scientific">Akanthomyces lecanii RCEF 1005</name>
    <dbReference type="NCBI Taxonomy" id="1081108"/>
    <lineage>
        <taxon>Eukaryota</taxon>
        <taxon>Fungi</taxon>
        <taxon>Dikarya</taxon>
        <taxon>Ascomycota</taxon>
        <taxon>Pezizomycotina</taxon>
        <taxon>Sordariomycetes</taxon>
        <taxon>Hypocreomycetidae</taxon>
        <taxon>Hypocreales</taxon>
        <taxon>Cordycipitaceae</taxon>
        <taxon>Akanthomyces</taxon>
        <taxon>Cordyceps confragosa</taxon>
    </lineage>
</organism>
<dbReference type="Gene3D" id="4.10.240.10">
    <property type="entry name" value="Zn(2)-C6 fungal-type DNA-binding domain"/>
    <property type="match status" value="1"/>
</dbReference>
<reference evidence="8 9" key="1">
    <citation type="journal article" date="2016" name="Genome Biol. Evol.">
        <title>Divergent and convergent evolution of fungal pathogenicity.</title>
        <authorList>
            <person name="Shang Y."/>
            <person name="Xiao G."/>
            <person name="Zheng P."/>
            <person name="Cen K."/>
            <person name="Zhan S."/>
            <person name="Wang C."/>
        </authorList>
    </citation>
    <scope>NUCLEOTIDE SEQUENCE [LARGE SCALE GENOMIC DNA]</scope>
    <source>
        <strain evidence="8 9">RCEF 1005</strain>
    </source>
</reference>
<dbReference type="GO" id="GO:0006351">
    <property type="term" value="P:DNA-templated transcription"/>
    <property type="evidence" value="ECO:0007669"/>
    <property type="project" value="InterPro"/>
</dbReference>
<evidence type="ECO:0000259" key="7">
    <source>
        <dbReference type="PROSITE" id="PS50048"/>
    </source>
</evidence>
<dbReference type="InterPro" id="IPR001138">
    <property type="entry name" value="Zn2Cys6_DnaBD"/>
</dbReference>
<keyword evidence="5" id="KW-0539">Nucleus</keyword>
<dbReference type="PROSITE" id="PS50048">
    <property type="entry name" value="ZN2_CY6_FUNGAL_2"/>
    <property type="match status" value="1"/>
</dbReference>
<dbReference type="Proteomes" id="UP000076881">
    <property type="component" value="Unassembled WGS sequence"/>
</dbReference>
<dbReference type="STRING" id="1081108.A0A168GE09"/>
<evidence type="ECO:0000256" key="3">
    <source>
        <dbReference type="ARBA" id="ARBA00023015"/>
    </source>
</evidence>
<dbReference type="OrthoDB" id="4456959at2759"/>
<feature type="region of interest" description="Disordered" evidence="6">
    <location>
        <begin position="698"/>
        <end position="750"/>
    </location>
</feature>
<keyword evidence="9" id="KW-1185">Reference proteome</keyword>
<dbReference type="PANTHER" id="PTHR47338:SF10">
    <property type="entry name" value="TRANSCRIPTION FACTOR DOMAIN-CONTAINING PROTEIN-RELATED"/>
    <property type="match status" value="1"/>
</dbReference>
<comment type="subcellular location">
    <subcellularLocation>
        <location evidence="1">Nucleus</location>
    </subcellularLocation>
</comment>
<dbReference type="GO" id="GO:0003677">
    <property type="term" value="F:DNA binding"/>
    <property type="evidence" value="ECO:0007669"/>
    <property type="project" value="InterPro"/>
</dbReference>
<dbReference type="CDD" id="cd00067">
    <property type="entry name" value="GAL4"/>
    <property type="match status" value="1"/>
</dbReference>
<protein>
    <submittedName>
        <fullName evidence="8">Binuclear zinc transcription factor</fullName>
    </submittedName>
</protein>
<proteinExistence type="predicted"/>
<feature type="compositionally biased region" description="Low complexity" evidence="6">
    <location>
        <begin position="728"/>
        <end position="748"/>
    </location>
</feature>
<evidence type="ECO:0000256" key="1">
    <source>
        <dbReference type="ARBA" id="ARBA00004123"/>
    </source>
</evidence>
<dbReference type="SUPFAM" id="SSF57701">
    <property type="entry name" value="Zn2/Cys6 DNA-binding domain"/>
    <property type="match status" value="1"/>
</dbReference>
<dbReference type="SMART" id="SM00906">
    <property type="entry name" value="Fungal_trans"/>
    <property type="match status" value="1"/>
</dbReference>
<dbReference type="PROSITE" id="PS00463">
    <property type="entry name" value="ZN2_CY6_FUNGAL_1"/>
    <property type="match status" value="1"/>
</dbReference>
<evidence type="ECO:0000256" key="4">
    <source>
        <dbReference type="ARBA" id="ARBA00023163"/>
    </source>
</evidence>
<dbReference type="InterPro" id="IPR007219">
    <property type="entry name" value="XnlR_reg_dom"/>
</dbReference>
<feature type="region of interest" description="Disordered" evidence="6">
    <location>
        <begin position="665"/>
        <end position="686"/>
    </location>
</feature>
<name>A0A168GE09_CORDF</name>
<comment type="caution">
    <text evidence="8">The sequence shown here is derived from an EMBL/GenBank/DDBJ whole genome shotgun (WGS) entry which is preliminary data.</text>
</comment>
<evidence type="ECO:0000256" key="6">
    <source>
        <dbReference type="SAM" id="MobiDB-lite"/>
    </source>
</evidence>
<sequence>MAENTASNAPPAGAVPDLEPLSCVSCRAKKLKCDRSKPACARCVKVDGECLYPESRRKPTFKRKNVKELEARLAQVEGLLKDINAKEPSQGSTEDLEPSEGGFVDAGLESRDYLHLAPDIGADPFLEVGSGSQDGSHQKDSQLIGLGMTEALPPFDIIEDLHTTFFASSYHMAPVVHSGKYLSAFYGDALRRPAMCLQYAIWALASHGHAKYEAYSEVFYRRARHYIQADEMKDDGEHFITLDHAQTWVILSTYEAKKLLFTRASMSCSRSVRICQMMGLDRLDGGIDDLPPALGPARSWVELEERRRVFWGAFAIDCHASISTGWPYLINAEDIMTRLPASEAAFSSGEEERTAYLHEVFEGASYAGFAGTIVTCQLFKSILRHVHRPKPDDNPEDLAHGGFWRRHRELDNQLSSVFMFLPERFQLPAHTRDPGAVHVNLNLHASIICLHHAALELAEKHKHPQPIISESIRRLKTSAEEVVNIVKMTAHRTGMFKSPMCAIAMYCATTVYVYMAKKDSSNDISPVDVSNLEVIVHSMEAIGRSHQITRALLQQACHDIDTNGLASKIRFPALAKYRNSEMYGMANIPLFVRSSVSRNSEIMPVLPGRLPLENPKGHRVELVSRSSDPTVKRLTGTDCYQPMIGAVTRNVAGSANPPTVIDVTETYANKRKRTSASPLPQDRDGGIASLQNVAAQGSLGEPNSWKSGPTGFSGVFSLPDRSSPSNTSSPALHHSGSGGAASSNNESPVAVSGVGTSTIFGLGNTPAENRIDLRVFQDRMINSMWPSQDDIFAAQITNSLTDTGELPGGINMPWNFFTDDIPPWNGP</sequence>